<evidence type="ECO:0000313" key="3">
    <source>
        <dbReference type="Proteomes" id="UP000237640"/>
    </source>
</evidence>
<organism evidence="2 3">
    <name type="scientific">Flagellimonas meridianipacifica</name>
    <dbReference type="NCBI Taxonomy" id="1080225"/>
    <lineage>
        <taxon>Bacteria</taxon>
        <taxon>Pseudomonadati</taxon>
        <taxon>Bacteroidota</taxon>
        <taxon>Flavobacteriia</taxon>
        <taxon>Flavobacteriales</taxon>
        <taxon>Flavobacteriaceae</taxon>
        <taxon>Flagellimonas</taxon>
    </lineage>
</organism>
<dbReference type="RefSeq" id="WP_146129865.1">
    <property type="nucleotide sequence ID" value="NZ_PVYX01000001.1"/>
</dbReference>
<proteinExistence type="predicted"/>
<gene>
    <name evidence="2" type="ORF">CLV81_1772</name>
</gene>
<sequence length="241" mass="26340">MRNNILYILCIALGVLMGSCSDGEDGMDGANGTNGTNGTNGIDGNDGANGANGQNGAGFDEVAEYGYISMVMEGTRADNVAFRDSTSFRFTPIDGSDLEDFNDLTISEVDDTMIYDLGFQRFFSAADDIYQESYVRFDLRIENIGEESEELLEAFSFFTIENYAVIGEDNKYFIMDSAFSPFDNAVNDFNITDITFDSETNRLTFSYSLNVGEENFGNPTGNTLNISGTANVIVLEALKVP</sequence>
<dbReference type="PROSITE" id="PS51257">
    <property type="entry name" value="PROKAR_LIPOPROTEIN"/>
    <property type="match status" value="1"/>
</dbReference>
<evidence type="ECO:0000313" key="2">
    <source>
        <dbReference type="EMBL" id="PRX57762.1"/>
    </source>
</evidence>
<reference evidence="2 3" key="1">
    <citation type="submission" date="2018-03" db="EMBL/GenBank/DDBJ databases">
        <title>Genomic Encyclopedia of Archaeal and Bacterial Type Strains, Phase II (KMG-II): from individual species to whole genera.</title>
        <authorList>
            <person name="Goeker M."/>
        </authorList>
    </citation>
    <scope>NUCLEOTIDE SEQUENCE [LARGE SCALE GENOMIC DNA]</scope>
    <source>
        <strain evidence="2 3">DSM 25027</strain>
    </source>
</reference>
<accession>A0A2T0MJK7</accession>
<feature type="signal peptide" evidence="1">
    <location>
        <begin position="1"/>
        <end position="22"/>
    </location>
</feature>
<protein>
    <recommendedName>
        <fullName evidence="4">Collagen triple helix repeat protein</fullName>
    </recommendedName>
</protein>
<comment type="caution">
    <text evidence="2">The sequence shown here is derived from an EMBL/GenBank/DDBJ whole genome shotgun (WGS) entry which is preliminary data.</text>
</comment>
<dbReference type="OrthoDB" id="1430935at2"/>
<evidence type="ECO:0008006" key="4">
    <source>
        <dbReference type="Google" id="ProtNLM"/>
    </source>
</evidence>
<feature type="chain" id="PRO_5015716443" description="Collagen triple helix repeat protein" evidence="1">
    <location>
        <begin position="23"/>
        <end position="241"/>
    </location>
</feature>
<keyword evidence="1" id="KW-0732">Signal</keyword>
<evidence type="ECO:0000256" key="1">
    <source>
        <dbReference type="SAM" id="SignalP"/>
    </source>
</evidence>
<dbReference type="AlphaFoldDB" id="A0A2T0MJK7"/>
<dbReference type="EMBL" id="PVYX01000001">
    <property type="protein sequence ID" value="PRX57762.1"/>
    <property type="molecule type" value="Genomic_DNA"/>
</dbReference>
<keyword evidence="3" id="KW-1185">Reference proteome</keyword>
<dbReference type="Proteomes" id="UP000237640">
    <property type="component" value="Unassembled WGS sequence"/>
</dbReference>
<name>A0A2T0MJK7_9FLAO</name>